<evidence type="ECO:0000313" key="2">
    <source>
        <dbReference type="Proteomes" id="UP000006512"/>
    </source>
</evidence>
<keyword evidence="2" id="KW-1185">Reference proteome</keyword>
<dbReference type="SUPFAM" id="SSF50692">
    <property type="entry name" value="ADC-like"/>
    <property type="match status" value="1"/>
</dbReference>
<accession>F4QKN8</accession>
<dbReference type="STRING" id="715226.ABI_17800"/>
<organism evidence="1 2">
    <name type="scientific">Asticcacaulis biprosthecium C19</name>
    <dbReference type="NCBI Taxonomy" id="715226"/>
    <lineage>
        <taxon>Bacteria</taxon>
        <taxon>Pseudomonadati</taxon>
        <taxon>Pseudomonadota</taxon>
        <taxon>Alphaproteobacteria</taxon>
        <taxon>Caulobacterales</taxon>
        <taxon>Caulobacteraceae</taxon>
        <taxon>Asticcacaulis</taxon>
    </lineage>
</organism>
<proteinExistence type="predicted"/>
<dbReference type="InterPro" id="IPR009010">
    <property type="entry name" value="Asp_de-COase-like_dom_sf"/>
</dbReference>
<dbReference type="AlphaFoldDB" id="F4QKN8"/>
<dbReference type="HOGENOM" id="CLU_3164102_0_0_5"/>
<dbReference type="EMBL" id="GL883077">
    <property type="protein sequence ID" value="EGF93340.1"/>
    <property type="molecule type" value="Genomic_DNA"/>
</dbReference>
<reference evidence="2" key="1">
    <citation type="submission" date="2011-03" db="EMBL/GenBank/DDBJ databases">
        <title>Draft genome sequence of Brevundimonas diminuta.</title>
        <authorList>
            <person name="Brown P.J.B."/>
            <person name="Buechlein A."/>
            <person name="Hemmerich C."/>
            <person name="Brun Y.V."/>
        </authorList>
    </citation>
    <scope>NUCLEOTIDE SEQUENCE [LARGE SCALE GENOMIC DNA]</scope>
    <source>
        <strain evidence="2">C19</strain>
    </source>
</reference>
<protein>
    <submittedName>
        <fullName evidence="1">Oxidoreductase alpha molybdopterin subunit</fullName>
    </submittedName>
</protein>
<dbReference type="Proteomes" id="UP000006512">
    <property type="component" value="Unassembled WGS sequence"/>
</dbReference>
<dbReference type="eggNOG" id="COG0243">
    <property type="taxonomic scope" value="Bacteria"/>
</dbReference>
<gene>
    <name evidence="1" type="ORF">ABI_17800</name>
</gene>
<evidence type="ECO:0000313" key="1">
    <source>
        <dbReference type="EMBL" id="EGF93340.1"/>
    </source>
</evidence>
<name>F4QKN8_9CAUL</name>
<dbReference type="RefSeq" id="WP_006272536.1">
    <property type="nucleotide sequence ID" value="NZ_GL883077.1"/>
</dbReference>
<sequence length="47" mass="5201">MTVRAFDIAKGTVMAYYPQASVRVRAMVDPRGKTPAFKATPVRIFKG</sequence>